<reference evidence="2 3" key="1">
    <citation type="journal article" date="2010" name="Stand. Genomic Sci.">
        <title>Complete genome sequence of Rhizobium leguminosarum bv. trifolii strain WSM1325, an effective microsymbiont of annual Mediterranean clovers.</title>
        <authorList>
            <person name="Reeve W."/>
            <person name="O'Hara G."/>
            <person name="Chain P."/>
            <person name="Ardley J."/>
            <person name="Brau L."/>
            <person name="Nandesena K."/>
            <person name="Tiwari R."/>
            <person name="Copeland A."/>
            <person name="Nolan M."/>
            <person name="Han C."/>
            <person name="Brettin T."/>
            <person name="Land M."/>
            <person name="Ovchinikova G."/>
            <person name="Ivanova N."/>
            <person name="Mavromatis K."/>
            <person name="Markowitz V."/>
            <person name="Kyrpides N."/>
            <person name="Melino V."/>
            <person name="Denton M."/>
            <person name="Yates R."/>
            <person name="Howieson J."/>
        </authorList>
    </citation>
    <scope>NUCLEOTIDE SEQUENCE [LARGE SCALE GENOMIC DNA]</scope>
    <source>
        <strain evidence="2 3">WSM1325</strain>
        <plasmid evidence="3">Plasmid pR132501</plasmid>
    </source>
</reference>
<evidence type="ECO:0000313" key="3">
    <source>
        <dbReference type="Proteomes" id="UP000002256"/>
    </source>
</evidence>
<accession>C6B4A3</accession>
<dbReference type="KEGG" id="rlg:Rleg_4678"/>
<dbReference type="EMBL" id="CP001623">
    <property type="protein sequence ID" value="ACS58911.1"/>
    <property type="molecule type" value="Genomic_DNA"/>
</dbReference>
<feature type="domain" description="Peptidoglycan binding-like" evidence="1">
    <location>
        <begin position="18"/>
        <end position="69"/>
    </location>
</feature>
<dbReference type="InterPro" id="IPR036365">
    <property type="entry name" value="PGBD-like_sf"/>
</dbReference>
<evidence type="ECO:0000259" key="1">
    <source>
        <dbReference type="Pfam" id="PF01471"/>
    </source>
</evidence>
<proteinExistence type="predicted"/>
<evidence type="ECO:0000313" key="2">
    <source>
        <dbReference type="EMBL" id="ACS58911.1"/>
    </source>
</evidence>
<sequence length="75" mass="8059">MAPEKTLPGNSNKFRRIVIQVQSGLPAYGYYAGSLTGVVDEDTRAALSQMQKDNKLKVTGTVTTEVLNAFGIAAR</sequence>
<dbReference type="Proteomes" id="UP000002256">
    <property type="component" value="Plasmid pR132501"/>
</dbReference>
<dbReference type="HOGENOM" id="CLU_2668543_0_0_5"/>
<geneLocation type="plasmid" evidence="2 3">
    <name>pR132501</name>
</geneLocation>
<dbReference type="Pfam" id="PF01471">
    <property type="entry name" value="PG_binding_1"/>
    <property type="match status" value="1"/>
</dbReference>
<gene>
    <name evidence="2" type="ordered locus">Rleg_4678</name>
</gene>
<dbReference type="SUPFAM" id="SSF47090">
    <property type="entry name" value="PGBD-like"/>
    <property type="match status" value="1"/>
</dbReference>
<organism evidence="2 3">
    <name type="scientific">Rhizobium leguminosarum bv. trifolii (strain WSM1325)</name>
    <dbReference type="NCBI Taxonomy" id="395491"/>
    <lineage>
        <taxon>Bacteria</taxon>
        <taxon>Pseudomonadati</taxon>
        <taxon>Pseudomonadota</taxon>
        <taxon>Alphaproteobacteria</taxon>
        <taxon>Hyphomicrobiales</taxon>
        <taxon>Rhizobiaceae</taxon>
        <taxon>Rhizobium/Agrobacterium group</taxon>
        <taxon>Rhizobium</taxon>
    </lineage>
</organism>
<dbReference type="InterPro" id="IPR002477">
    <property type="entry name" value="Peptidoglycan-bd-like"/>
</dbReference>
<dbReference type="InterPro" id="IPR036366">
    <property type="entry name" value="PGBDSf"/>
</dbReference>
<protein>
    <submittedName>
        <fullName evidence="2">Peptidoglycan-binding domain 1 protein</fullName>
    </submittedName>
</protein>
<dbReference type="AlphaFoldDB" id="C6B4A3"/>
<keyword evidence="2" id="KW-0614">Plasmid</keyword>
<dbReference type="Gene3D" id="1.10.101.10">
    <property type="entry name" value="PGBD-like superfamily/PGBD"/>
    <property type="match status" value="1"/>
</dbReference>
<name>C6B4A3_RHILS</name>